<comment type="caution">
    <text evidence="7">The sequence shown here is derived from an EMBL/GenBank/DDBJ whole genome shotgun (WGS) entry which is preliminary data.</text>
</comment>
<evidence type="ECO:0000256" key="3">
    <source>
        <dbReference type="ARBA" id="ARBA00022801"/>
    </source>
</evidence>
<reference evidence="7 8" key="1">
    <citation type="submission" date="2024-03" db="EMBL/GenBank/DDBJ databases">
        <title>Draft genome sequence of Pseudonocardia nematodicida JCM 31783.</title>
        <authorList>
            <person name="Butdee W."/>
            <person name="Duangmal K."/>
        </authorList>
    </citation>
    <scope>NUCLEOTIDE SEQUENCE [LARGE SCALE GENOMIC DNA]</scope>
    <source>
        <strain evidence="7 8">JCM 31783</strain>
    </source>
</reference>
<sequence length="536" mass="53270">MSETPDHRDTGGSDGGADRTPDAVPPSAAVPPSGAAPRLGPRPLERSEADPAEQALFGRPDGVDAPFDPPPSHGTNGTSRQAPGFPLQPPPTAAVARAFGRPERAGAGGLQRPPGSDGAEHTDPAGEAFWPGGSAEDPWRDPDTPVVAAPPHGDADEPPPSPRPDGPRLSVREVLFGGRVQPRALALLGALALGVGALGGLVGHWTAAGASALTTPGAVLASTEDAKERPPGSVADLAARVLPSVVSLEVTVGNQAGNGSGVVIDADGYVLTNDHVVAPATGPGQGSIEAVFSDGSRVPAEVVGTDPLTDLAVLRVPVANPTVASIGRSAELAVGDSVIAIGSPFGLAGTVTTGIVSAVDRPVRLDPEGSAGDAVIDAVQTDAAINPGNSGGPLVDSTGAVVGINTAIRSAGTAQSGDQGGSIGLGFAIPIDDARTIGQELIRSGRVAHADLGVNARSVTDGATDGAQIQNVVERGPAAAAGIADGDVVVRVGERAIASADEMVVAVREYDPGAQVPIELVRQGRPLTVTATLGER</sequence>
<keyword evidence="2" id="KW-0645">Protease</keyword>
<dbReference type="SUPFAM" id="SSF50156">
    <property type="entry name" value="PDZ domain-like"/>
    <property type="match status" value="1"/>
</dbReference>
<feature type="domain" description="PDZ" evidence="6">
    <location>
        <begin position="441"/>
        <end position="522"/>
    </location>
</feature>
<dbReference type="SMART" id="SM00228">
    <property type="entry name" value="PDZ"/>
    <property type="match status" value="1"/>
</dbReference>
<dbReference type="PROSITE" id="PS50106">
    <property type="entry name" value="PDZ"/>
    <property type="match status" value="1"/>
</dbReference>
<evidence type="ECO:0000256" key="1">
    <source>
        <dbReference type="ARBA" id="ARBA00010541"/>
    </source>
</evidence>
<dbReference type="PRINTS" id="PR00834">
    <property type="entry name" value="PROTEASES2C"/>
</dbReference>
<evidence type="ECO:0000256" key="5">
    <source>
        <dbReference type="SAM" id="Phobius"/>
    </source>
</evidence>
<dbReference type="Gene3D" id="2.40.10.10">
    <property type="entry name" value="Trypsin-like serine proteases"/>
    <property type="match status" value="2"/>
</dbReference>
<dbReference type="InterPro" id="IPR001940">
    <property type="entry name" value="Peptidase_S1C"/>
</dbReference>
<dbReference type="PANTHER" id="PTHR43343:SF3">
    <property type="entry name" value="PROTEASE DO-LIKE 8, CHLOROPLASTIC"/>
    <property type="match status" value="1"/>
</dbReference>
<evidence type="ECO:0000256" key="2">
    <source>
        <dbReference type="ARBA" id="ARBA00022670"/>
    </source>
</evidence>
<evidence type="ECO:0000256" key="4">
    <source>
        <dbReference type="SAM" id="MobiDB-lite"/>
    </source>
</evidence>
<dbReference type="RefSeq" id="WP_349298624.1">
    <property type="nucleotide sequence ID" value="NZ_JBEDNQ010000005.1"/>
</dbReference>
<dbReference type="SUPFAM" id="SSF50494">
    <property type="entry name" value="Trypsin-like serine proteases"/>
    <property type="match status" value="1"/>
</dbReference>
<dbReference type="Pfam" id="PF13180">
    <property type="entry name" value="PDZ_2"/>
    <property type="match status" value="1"/>
</dbReference>
<feature type="transmembrane region" description="Helical" evidence="5">
    <location>
        <begin position="185"/>
        <end position="205"/>
    </location>
</feature>
<gene>
    <name evidence="7" type="ORF">WIS52_13820</name>
</gene>
<protein>
    <submittedName>
        <fullName evidence="7">Trypsin-like peptidase domain-containing protein</fullName>
    </submittedName>
</protein>
<dbReference type="InterPro" id="IPR051201">
    <property type="entry name" value="Chloro_Bact_Ser_Proteases"/>
</dbReference>
<keyword evidence="3" id="KW-0378">Hydrolase</keyword>
<evidence type="ECO:0000313" key="8">
    <source>
        <dbReference type="Proteomes" id="UP001494902"/>
    </source>
</evidence>
<dbReference type="InterPro" id="IPR001478">
    <property type="entry name" value="PDZ"/>
</dbReference>
<dbReference type="InterPro" id="IPR036034">
    <property type="entry name" value="PDZ_sf"/>
</dbReference>
<comment type="similarity">
    <text evidence="1">Belongs to the peptidase S1C family.</text>
</comment>
<dbReference type="Proteomes" id="UP001494902">
    <property type="component" value="Unassembled WGS sequence"/>
</dbReference>
<keyword evidence="5" id="KW-0472">Membrane</keyword>
<feature type="compositionally biased region" description="Basic and acidic residues" evidence="4">
    <location>
        <begin position="1"/>
        <end position="21"/>
    </location>
</feature>
<dbReference type="InterPro" id="IPR009003">
    <property type="entry name" value="Peptidase_S1_PA"/>
</dbReference>
<organism evidence="7 8">
    <name type="scientific">Pseudonocardia nematodicida</name>
    <dbReference type="NCBI Taxonomy" id="1206997"/>
    <lineage>
        <taxon>Bacteria</taxon>
        <taxon>Bacillati</taxon>
        <taxon>Actinomycetota</taxon>
        <taxon>Actinomycetes</taxon>
        <taxon>Pseudonocardiales</taxon>
        <taxon>Pseudonocardiaceae</taxon>
        <taxon>Pseudonocardia</taxon>
    </lineage>
</organism>
<keyword evidence="8" id="KW-1185">Reference proteome</keyword>
<accession>A0ABV1KAP9</accession>
<dbReference type="Gene3D" id="2.30.42.10">
    <property type="match status" value="1"/>
</dbReference>
<dbReference type="EMBL" id="JBEDNQ010000005">
    <property type="protein sequence ID" value="MEQ3551547.1"/>
    <property type="molecule type" value="Genomic_DNA"/>
</dbReference>
<evidence type="ECO:0000313" key="7">
    <source>
        <dbReference type="EMBL" id="MEQ3551547.1"/>
    </source>
</evidence>
<dbReference type="Pfam" id="PF13365">
    <property type="entry name" value="Trypsin_2"/>
    <property type="match status" value="1"/>
</dbReference>
<feature type="region of interest" description="Disordered" evidence="4">
    <location>
        <begin position="1"/>
        <end position="169"/>
    </location>
</feature>
<dbReference type="PANTHER" id="PTHR43343">
    <property type="entry name" value="PEPTIDASE S12"/>
    <property type="match status" value="1"/>
</dbReference>
<proteinExistence type="inferred from homology"/>
<keyword evidence="5" id="KW-1133">Transmembrane helix</keyword>
<name>A0ABV1KAP9_9PSEU</name>
<feature type="compositionally biased region" description="Low complexity" evidence="4">
    <location>
        <begin position="25"/>
        <end position="37"/>
    </location>
</feature>
<dbReference type="InterPro" id="IPR043504">
    <property type="entry name" value="Peptidase_S1_PA_chymotrypsin"/>
</dbReference>
<evidence type="ECO:0000259" key="6">
    <source>
        <dbReference type="PROSITE" id="PS50106"/>
    </source>
</evidence>
<keyword evidence="5" id="KW-0812">Transmembrane</keyword>